<feature type="domain" description="T6SS Phospholipase effector Tle1-like catalytic" evidence="1">
    <location>
        <begin position="27"/>
        <end position="208"/>
    </location>
</feature>
<organism evidence="2 3">
    <name type="scientific">Herbaspirillum rhizosphaerae</name>
    <dbReference type="NCBI Taxonomy" id="346179"/>
    <lineage>
        <taxon>Bacteria</taxon>
        <taxon>Pseudomonadati</taxon>
        <taxon>Pseudomonadota</taxon>
        <taxon>Betaproteobacteria</taxon>
        <taxon>Burkholderiales</taxon>
        <taxon>Oxalobacteraceae</taxon>
        <taxon>Herbaspirillum</taxon>
    </lineage>
</organism>
<dbReference type="PANTHER" id="PTHR33840">
    <property type="match status" value="1"/>
</dbReference>
<sequence>MADLLREPPVYKPNGQRMPSCQSMVRIGLFFDGTSNNKYRDEPKQEHTNVVKLFNAHKDVRGEGFLDDMDCFRFYIPGVGTRFPENQEWKETQEGKAMGKGGQARILYGILEIYNAVHRAFNSDRPLFSPPEITAKLKSYTRDVESNYDKDYPQHERRKRWFMQLRDELNDKLKAQRDIILQPRIPLIRVAVFGFSRGAIEARSFCYWLHAALEEKSTLAGMPIEINFLGLFDSVASVGLPHSTAQTTPFRFIDGHFSWAAETLTPLPSLVKQTVHYIAAHEQRMNFPVTRVQGNNVQEVLYPGVHADVGGGYCPREQGRGMSVGQMVSQVPLLHMHKIARLAGVPLVTYRQMSSDLQADYALSPELAANWNAYMAAGDFAGTYESQVREHMRMYYRFRYHWLGRMAQLPACQHATPQEQQDMVSYDDLFKGDMELLRERAKGGRPRMYRDNGDEIKFFAPGHSHIANREQLLRADMRQAPDDREALALQVFEEQRGQSKADGIALLEEQVHDSLAGFYLGGYVSAEEKVEKLHTWQTKPPSREDSYNYQAWQNFEKAKAQNPELQKILDDKAALVKQAEAARFNGRLGDMEDIQRESAFTDKEATLLTLDANGQSIFPVQKDSDAGALCSVFVATQTETLREGGGYLVPRVVFLP</sequence>
<name>A0ABW8Z7T3_9BURK</name>
<proteinExistence type="predicted"/>
<dbReference type="InterPro" id="IPR018712">
    <property type="entry name" value="Tle1-like_cat"/>
</dbReference>
<protein>
    <submittedName>
        <fullName evidence="2">DUF2235 domain-containing protein</fullName>
    </submittedName>
</protein>
<keyword evidence="3" id="KW-1185">Reference proteome</keyword>
<evidence type="ECO:0000313" key="3">
    <source>
        <dbReference type="Proteomes" id="UP001629214"/>
    </source>
</evidence>
<feature type="domain" description="T6SS Phospholipase effector Tle1-like catalytic" evidence="1">
    <location>
        <begin position="216"/>
        <end position="337"/>
    </location>
</feature>
<dbReference type="PANTHER" id="PTHR33840:SF1">
    <property type="entry name" value="TLE1 PHOSPHOLIPASE DOMAIN-CONTAINING PROTEIN"/>
    <property type="match status" value="1"/>
</dbReference>
<dbReference type="EMBL" id="JAQQFR010000006">
    <property type="protein sequence ID" value="MFL9879006.1"/>
    <property type="molecule type" value="Genomic_DNA"/>
</dbReference>
<comment type="caution">
    <text evidence="2">The sequence shown here is derived from an EMBL/GenBank/DDBJ whole genome shotgun (WGS) entry which is preliminary data.</text>
</comment>
<evidence type="ECO:0000259" key="1">
    <source>
        <dbReference type="Pfam" id="PF09994"/>
    </source>
</evidence>
<evidence type="ECO:0000313" key="2">
    <source>
        <dbReference type="EMBL" id="MFL9879006.1"/>
    </source>
</evidence>
<dbReference type="Proteomes" id="UP001629214">
    <property type="component" value="Unassembled WGS sequence"/>
</dbReference>
<gene>
    <name evidence="2" type="ORF">PQR63_11465</name>
</gene>
<reference evidence="2 3" key="1">
    <citation type="journal article" date="2024" name="Chem. Sci.">
        <title>Discovery of megapolipeptins by genome mining of a Burkholderiales bacteria collection.</title>
        <authorList>
            <person name="Paulo B.S."/>
            <person name="Recchia M.J.J."/>
            <person name="Lee S."/>
            <person name="Fergusson C.H."/>
            <person name="Romanowski S.B."/>
            <person name="Hernandez A."/>
            <person name="Krull N."/>
            <person name="Liu D.Y."/>
            <person name="Cavanagh H."/>
            <person name="Bos A."/>
            <person name="Gray C.A."/>
            <person name="Murphy B.T."/>
            <person name="Linington R.G."/>
            <person name="Eustaquio A.S."/>
        </authorList>
    </citation>
    <scope>NUCLEOTIDE SEQUENCE [LARGE SCALE GENOMIC DNA]</scope>
    <source>
        <strain evidence="2 3">RL21-008-BIB-B</strain>
    </source>
</reference>
<dbReference type="Pfam" id="PF09994">
    <property type="entry name" value="T6SS_Tle1-like_cat"/>
    <property type="match status" value="2"/>
</dbReference>
<accession>A0ABW8Z7T3</accession>
<dbReference type="RefSeq" id="WP_408167989.1">
    <property type="nucleotide sequence ID" value="NZ_JAQQFR010000006.1"/>
</dbReference>